<proteinExistence type="predicted"/>
<dbReference type="EMBL" id="JAAGOA010000006">
    <property type="protein sequence ID" value="NEE00604.1"/>
    <property type="molecule type" value="Genomic_DNA"/>
</dbReference>
<feature type="transmembrane region" description="Helical" evidence="1">
    <location>
        <begin position="20"/>
        <end position="40"/>
    </location>
</feature>
<evidence type="ECO:0000256" key="1">
    <source>
        <dbReference type="SAM" id="Phobius"/>
    </source>
</evidence>
<protein>
    <submittedName>
        <fullName evidence="2">YwiC-like family protein</fullName>
    </submittedName>
</protein>
<gene>
    <name evidence="2" type="ORF">G1H10_10535</name>
</gene>
<reference evidence="2 3" key="1">
    <citation type="submission" date="2020-02" db="EMBL/GenBank/DDBJ databases">
        <authorList>
            <person name="Li X.-J."/>
            <person name="Han X.-M."/>
        </authorList>
    </citation>
    <scope>NUCLEOTIDE SEQUENCE [LARGE SCALE GENOMIC DNA]</scope>
    <source>
        <strain evidence="2 3">CCTCC AB 2017055</strain>
    </source>
</reference>
<comment type="caution">
    <text evidence="2">The sequence shown here is derived from an EMBL/GenBank/DDBJ whole genome shotgun (WGS) entry which is preliminary data.</text>
</comment>
<dbReference type="AlphaFoldDB" id="A0A6L9S7H0"/>
<keyword evidence="1" id="KW-0472">Membrane</keyword>
<feature type="transmembrane region" description="Helical" evidence="1">
    <location>
        <begin position="203"/>
        <end position="222"/>
    </location>
</feature>
<dbReference type="InterPro" id="IPR025576">
    <property type="entry name" value="YwiC"/>
</dbReference>
<keyword evidence="1" id="KW-0812">Transmembrane</keyword>
<feature type="transmembrane region" description="Helical" evidence="1">
    <location>
        <begin position="127"/>
        <end position="145"/>
    </location>
</feature>
<feature type="transmembrane region" description="Helical" evidence="1">
    <location>
        <begin position="166"/>
        <end position="191"/>
    </location>
</feature>
<feature type="transmembrane region" description="Helical" evidence="1">
    <location>
        <begin position="52"/>
        <end position="69"/>
    </location>
</feature>
<dbReference type="Pfam" id="PF14256">
    <property type="entry name" value="YwiC"/>
    <property type="match status" value="1"/>
</dbReference>
<feature type="transmembrane region" description="Helical" evidence="1">
    <location>
        <begin position="99"/>
        <end position="121"/>
    </location>
</feature>
<sequence length="223" mass="24155">MLAVPHLAGVLVAGWSWPAAPLAGAWLSGYLLSYYVFLAVKTRRPSRWHQQMVVYAAVATPLAAVVTVARPAVLWYAPLYALLLAINAWYAWRRHERALLNDLASVVQSCLMVFLVAAVARVDVAEVAGVFVACAVYFAGTAVYVKTMIRERGRRGYRYASAGYHLAALAAMSWYGPAMAGMFGLLLVRAAVLPGHGLTPKQVGLIELVLSAFLLVAIVFTFA</sequence>
<feature type="transmembrane region" description="Helical" evidence="1">
    <location>
        <begin position="75"/>
        <end position="92"/>
    </location>
</feature>
<dbReference type="Proteomes" id="UP000475214">
    <property type="component" value="Unassembled WGS sequence"/>
</dbReference>
<accession>A0A6L9S7H0</accession>
<keyword evidence="1" id="KW-1133">Transmembrane helix</keyword>
<evidence type="ECO:0000313" key="3">
    <source>
        <dbReference type="Proteomes" id="UP000475214"/>
    </source>
</evidence>
<organism evidence="2 3">
    <name type="scientific">Phytoactinopolyspora halotolerans</name>
    <dbReference type="NCBI Taxonomy" id="1981512"/>
    <lineage>
        <taxon>Bacteria</taxon>
        <taxon>Bacillati</taxon>
        <taxon>Actinomycetota</taxon>
        <taxon>Actinomycetes</taxon>
        <taxon>Jiangellales</taxon>
        <taxon>Jiangellaceae</taxon>
        <taxon>Phytoactinopolyspora</taxon>
    </lineage>
</organism>
<evidence type="ECO:0000313" key="2">
    <source>
        <dbReference type="EMBL" id="NEE00604.1"/>
    </source>
</evidence>
<keyword evidence="3" id="KW-1185">Reference proteome</keyword>
<name>A0A6L9S7H0_9ACTN</name>